<evidence type="ECO:0000256" key="1">
    <source>
        <dbReference type="ARBA" id="ARBA00001974"/>
    </source>
</evidence>
<dbReference type="KEGG" id="cwa:CwatDRAFT_5440"/>
<keyword evidence="2" id="KW-0285">Flavoprotein</keyword>
<dbReference type="Pfam" id="PF01565">
    <property type="entry name" value="FAD_binding_4"/>
    <property type="match status" value="1"/>
</dbReference>
<dbReference type="Pfam" id="PF02913">
    <property type="entry name" value="FAD-oxidase_C"/>
    <property type="match status" value="2"/>
</dbReference>
<dbReference type="AlphaFoldDB" id="Q4C8A8"/>
<proteinExistence type="predicted"/>
<dbReference type="Gene3D" id="3.30.465.10">
    <property type="match status" value="1"/>
</dbReference>
<dbReference type="SUPFAM" id="SSF56176">
    <property type="entry name" value="FAD-binding/transporter-associated domain-like"/>
    <property type="match status" value="1"/>
</dbReference>
<dbReference type="InterPro" id="IPR016169">
    <property type="entry name" value="FAD-bd_PCMH_sub2"/>
</dbReference>
<dbReference type="SUPFAM" id="SSF55103">
    <property type="entry name" value="FAD-linked oxidases, C-terminal domain"/>
    <property type="match status" value="1"/>
</dbReference>
<gene>
    <name evidence="6" type="ORF">CwatDRAFT_5440</name>
</gene>
<evidence type="ECO:0000256" key="2">
    <source>
        <dbReference type="ARBA" id="ARBA00022630"/>
    </source>
</evidence>
<keyword evidence="3" id="KW-0274">FAD</keyword>
<evidence type="ECO:0000259" key="5">
    <source>
        <dbReference type="PROSITE" id="PS51387"/>
    </source>
</evidence>
<keyword evidence="7" id="KW-1185">Reference proteome</keyword>
<evidence type="ECO:0000256" key="3">
    <source>
        <dbReference type="ARBA" id="ARBA00022827"/>
    </source>
</evidence>
<dbReference type="InterPro" id="IPR004113">
    <property type="entry name" value="FAD-bd_oxidored_4_C"/>
</dbReference>
<keyword evidence="4" id="KW-0560">Oxidoreductase</keyword>
<dbReference type="InterPro" id="IPR006094">
    <property type="entry name" value="Oxid_FAD_bind_N"/>
</dbReference>
<dbReference type="InterPro" id="IPR016166">
    <property type="entry name" value="FAD-bd_PCMH"/>
</dbReference>
<dbReference type="GO" id="GO:0016491">
    <property type="term" value="F:oxidoreductase activity"/>
    <property type="evidence" value="ECO:0007669"/>
    <property type="project" value="UniProtKB-KW"/>
</dbReference>
<feature type="domain" description="FAD-binding PCMH-type" evidence="5">
    <location>
        <begin position="44"/>
        <end position="223"/>
    </location>
</feature>
<dbReference type="Proteomes" id="UP000003922">
    <property type="component" value="Unassembled WGS sequence"/>
</dbReference>
<name>Q4C8A8_CROWT</name>
<sequence length="441" mass="48948">MYNYLVMTSEIASQLESILDTQDIIPRDRVNNGWQDRVKKTIYNSCLPDYFLTPPELKYLSNTVRIASKNRCSILPCGSGTKLSWGGVVSDANLVISTQKLNRVIDHAVSDLTITVEAGIKLRDLQTILGHHNQFLPIDPAYPDNATIGGILATADTGSWRQRYGGIRDLVLGLSFVRWDGEIAKAGGKVVKNVAGYDLMKLFTGSYGTLGIISTVTFRLYPIPEASGTLLMTGEAENISQMAQTFLQSGLQPTAAEMISPSVVKTLELGENMGLMVRFQSIPESVNEQSQQVQAIAEKLSIKVIFCKDEIENNLWKQLQKLIRVDNTNVTIKGKIGIIPNQAVNWLIKLNELTQQQGWGMINLSSGIGQFKLDIEPSLGILKQLRSLAQENRGFLTILEADQSIKKQFEPWGYSGNALPLMKQIKTQFDPHNLFSPSRFI</sequence>
<evidence type="ECO:0000256" key="4">
    <source>
        <dbReference type="ARBA" id="ARBA00023002"/>
    </source>
</evidence>
<comment type="caution">
    <text evidence="6">The sequence shown here is derived from an EMBL/GenBank/DDBJ whole genome shotgun (WGS) entry which is preliminary data.</text>
</comment>
<dbReference type="PANTHER" id="PTHR11748:SF103">
    <property type="entry name" value="GLYCOLATE OXIDASE SUBUNIT GLCE"/>
    <property type="match status" value="1"/>
</dbReference>
<dbReference type="GO" id="GO:0071949">
    <property type="term" value="F:FAD binding"/>
    <property type="evidence" value="ECO:0007669"/>
    <property type="project" value="InterPro"/>
</dbReference>
<reference evidence="6" key="1">
    <citation type="submission" date="2004-02" db="EMBL/GenBank/DDBJ databases">
        <authorList>
            <consortium name="DOE Joint Genome Institute"/>
        </authorList>
    </citation>
    <scope>NUCLEOTIDE SEQUENCE [LARGE SCALE GENOMIC DNA]</scope>
    <source>
        <strain evidence="6">WH 8501</strain>
    </source>
</reference>
<dbReference type="RefSeq" id="WP_007304016.1">
    <property type="nucleotide sequence ID" value="NZ_AADV02000002.1"/>
</dbReference>
<dbReference type="PANTHER" id="PTHR11748">
    <property type="entry name" value="D-LACTATE DEHYDROGENASE"/>
    <property type="match status" value="1"/>
</dbReference>
<reference evidence="6" key="3">
    <citation type="submission" date="2016-12" db="EMBL/GenBank/DDBJ databases">
        <title>Annotation of the draft genome assembly of Crocosphaera watsonii WH 8501.</title>
        <authorList>
            <consortium name="US DOE Joint Genome Institute (JGI-ORNL)"/>
            <person name="Larimer F."/>
            <person name="Land M."/>
        </authorList>
    </citation>
    <scope>NUCLEOTIDE SEQUENCE</scope>
    <source>
        <strain evidence="6">WH 8501</strain>
    </source>
</reference>
<protein>
    <submittedName>
        <fullName evidence="6">FAD linked oxidase, C-terminal:FAD linked oxidase, N-terminal</fullName>
    </submittedName>
</protein>
<dbReference type="EMBL" id="AADV02000002">
    <property type="protein sequence ID" value="EAM52363.1"/>
    <property type="molecule type" value="Genomic_DNA"/>
</dbReference>
<accession>Q4C8A8</accession>
<reference evidence="6" key="2">
    <citation type="submission" date="2005-06" db="EMBL/GenBank/DDBJ databases">
        <title>Sequencing of the draft genome and assembly of Crocosphaera watsonii WH 8501.</title>
        <authorList>
            <consortium name="US DOE Joint Genome Institute (JGI-PGF)"/>
            <person name="Copeland A."/>
            <person name="Lucas S."/>
            <person name="Lapidus A."/>
            <person name="Barry K."/>
            <person name="Detter C."/>
            <person name="Glavina T."/>
            <person name="Hammon N."/>
            <person name="Israni S."/>
            <person name="Pitluck S."/>
            <person name="Richardson P."/>
        </authorList>
    </citation>
    <scope>NUCLEOTIDE SEQUENCE [LARGE SCALE GENOMIC DNA]</scope>
    <source>
        <strain evidence="6">WH 8501</strain>
    </source>
</reference>
<evidence type="ECO:0000313" key="7">
    <source>
        <dbReference type="Proteomes" id="UP000003922"/>
    </source>
</evidence>
<dbReference type="PROSITE" id="PS51387">
    <property type="entry name" value="FAD_PCMH"/>
    <property type="match status" value="1"/>
</dbReference>
<organism evidence="6 7">
    <name type="scientific">Crocosphaera watsonii WH 8501</name>
    <dbReference type="NCBI Taxonomy" id="165597"/>
    <lineage>
        <taxon>Bacteria</taxon>
        <taxon>Bacillati</taxon>
        <taxon>Cyanobacteriota</taxon>
        <taxon>Cyanophyceae</taxon>
        <taxon>Oscillatoriophycideae</taxon>
        <taxon>Chroococcales</taxon>
        <taxon>Aphanothecaceae</taxon>
        <taxon>Crocosphaera</taxon>
    </lineage>
</organism>
<evidence type="ECO:0000313" key="6">
    <source>
        <dbReference type="EMBL" id="EAM52363.1"/>
    </source>
</evidence>
<comment type="cofactor">
    <cofactor evidence="1">
        <name>FAD</name>
        <dbReference type="ChEBI" id="CHEBI:57692"/>
    </cofactor>
</comment>
<dbReference type="InterPro" id="IPR016164">
    <property type="entry name" value="FAD-linked_Oxase-like_C"/>
</dbReference>
<dbReference type="InterPro" id="IPR036318">
    <property type="entry name" value="FAD-bd_PCMH-like_sf"/>
</dbReference>